<evidence type="ECO:0000256" key="1">
    <source>
        <dbReference type="SAM" id="MobiDB-lite"/>
    </source>
</evidence>
<organism evidence="2 3">
    <name type="scientific">Aquarana catesbeiana</name>
    <name type="common">American bullfrog</name>
    <name type="synonym">Rana catesbeiana</name>
    <dbReference type="NCBI Taxonomy" id="8400"/>
    <lineage>
        <taxon>Eukaryota</taxon>
        <taxon>Metazoa</taxon>
        <taxon>Chordata</taxon>
        <taxon>Craniata</taxon>
        <taxon>Vertebrata</taxon>
        <taxon>Euteleostomi</taxon>
        <taxon>Amphibia</taxon>
        <taxon>Batrachia</taxon>
        <taxon>Anura</taxon>
        <taxon>Neobatrachia</taxon>
        <taxon>Ranoidea</taxon>
        <taxon>Ranidae</taxon>
        <taxon>Aquarana</taxon>
    </lineage>
</organism>
<dbReference type="EMBL" id="KV926867">
    <property type="protein sequence ID" value="PIO36971.1"/>
    <property type="molecule type" value="Genomic_DNA"/>
</dbReference>
<sequence>MARKIRMKERERRERERDEWERHYTRSRSPSPRHRRGSVCLRTQIHGPAVFTSNRECPADIAAVRHAHQVGSTALQKGDHL</sequence>
<name>A0A2G9SC22_AQUCT</name>
<reference evidence="3" key="1">
    <citation type="journal article" date="2017" name="Nat. Commun.">
        <title>The North American bullfrog draft genome provides insight into hormonal regulation of long noncoding RNA.</title>
        <authorList>
            <person name="Hammond S.A."/>
            <person name="Warren R.L."/>
            <person name="Vandervalk B.P."/>
            <person name="Kucuk E."/>
            <person name="Khan H."/>
            <person name="Gibb E.A."/>
            <person name="Pandoh P."/>
            <person name="Kirk H."/>
            <person name="Zhao Y."/>
            <person name="Jones M."/>
            <person name="Mungall A.J."/>
            <person name="Coope R."/>
            <person name="Pleasance S."/>
            <person name="Moore R.A."/>
            <person name="Holt R.A."/>
            <person name="Round J.M."/>
            <person name="Ohora S."/>
            <person name="Walle B.V."/>
            <person name="Veldhoen N."/>
            <person name="Helbing C.C."/>
            <person name="Birol I."/>
        </authorList>
    </citation>
    <scope>NUCLEOTIDE SEQUENCE [LARGE SCALE GENOMIC DNA]</scope>
</reference>
<accession>A0A2G9SC22</accession>
<evidence type="ECO:0000313" key="2">
    <source>
        <dbReference type="EMBL" id="PIO36971.1"/>
    </source>
</evidence>
<protein>
    <submittedName>
        <fullName evidence="2">Uncharacterized protein</fullName>
    </submittedName>
</protein>
<keyword evidence="3" id="KW-1185">Reference proteome</keyword>
<proteinExistence type="predicted"/>
<gene>
    <name evidence="2" type="ORF">AB205_0155880</name>
</gene>
<dbReference type="AlphaFoldDB" id="A0A2G9SC22"/>
<feature type="compositionally biased region" description="Basic and acidic residues" evidence="1">
    <location>
        <begin position="8"/>
        <end position="24"/>
    </location>
</feature>
<evidence type="ECO:0000313" key="3">
    <source>
        <dbReference type="Proteomes" id="UP000228934"/>
    </source>
</evidence>
<feature type="region of interest" description="Disordered" evidence="1">
    <location>
        <begin position="1"/>
        <end position="37"/>
    </location>
</feature>
<feature type="non-terminal residue" evidence="2">
    <location>
        <position position="81"/>
    </location>
</feature>
<dbReference type="Proteomes" id="UP000228934">
    <property type="component" value="Unassembled WGS sequence"/>
</dbReference>